<dbReference type="CDD" id="cd07035">
    <property type="entry name" value="TPP_PYR_POX_like"/>
    <property type="match status" value="1"/>
</dbReference>
<dbReference type="InterPro" id="IPR011766">
    <property type="entry name" value="TPP_enzyme_TPP-bd"/>
</dbReference>
<dbReference type="SUPFAM" id="SSF52518">
    <property type="entry name" value="Thiamin diphosphate-binding fold (THDP-binding)"/>
    <property type="match status" value="2"/>
</dbReference>
<evidence type="ECO:0000256" key="2">
    <source>
        <dbReference type="ARBA" id="ARBA00022679"/>
    </source>
</evidence>
<evidence type="ECO:0000259" key="7">
    <source>
        <dbReference type="Pfam" id="PF02776"/>
    </source>
</evidence>
<feature type="domain" description="Thiamine pyrophosphate enzyme central" evidence="5">
    <location>
        <begin position="197"/>
        <end position="332"/>
    </location>
</feature>
<dbReference type="GO" id="GO:0003984">
    <property type="term" value="F:acetolactate synthase activity"/>
    <property type="evidence" value="ECO:0007669"/>
    <property type="project" value="UniProtKB-EC"/>
</dbReference>
<dbReference type="GO" id="GO:0009099">
    <property type="term" value="P:L-valine biosynthetic process"/>
    <property type="evidence" value="ECO:0007669"/>
    <property type="project" value="TreeGrafter"/>
</dbReference>
<organism evidence="8 9">
    <name type="scientific">Pseudoprimorskyibacter insulae</name>
    <dbReference type="NCBI Taxonomy" id="1695997"/>
    <lineage>
        <taxon>Bacteria</taxon>
        <taxon>Pseudomonadati</taxon>
        <taxon>Pseudomonadota</taxon>
        <taxon>Alphaproteobacteria</taxon>
        <taxon>Rhodobacterales</taxon>
        <taxon>Paracoccaceae</taxon>
        <taxon>Pseudoprimorskyibacter</taxon>
    </lineage>
</organism>
<evidence type="ECO:0000256" key="1">
    <source>
        <dbReference type="ARBA" id="ARBA00007812"/>
    </source>
</evidence>
<evidence type="ECO:0000259" key="6">
    <source>
        <dbReference type="Pfam" id="PF02775"/>
    </source>
</evidence>
<dbReference type="PROSITE" id="PS00187">
    <property type="entry name" value="TPP_ENZYMES"/>
    <property type="match status" value="1"/>
</dbReference>
<comment type="similarity">
    <text evidence="1 4">Belongs to the TPP enzyme family.</text>
</comment>
<dbReference type="GO" id="GO:0050660">
    <property type="term" value="F:flavin adenine dinucleotide binding"/>
    <property type="evidence" value="ECO:0007669"/>
    <property type="project" value="TreeGrafter"/>
</dbReference>
<keyword evidence="3 4" id="KW-0786">Thiamine pyrophosphate</keyword>
<dbReference type="InterPro" id="IPR029035">
    <property type="entry name" value="DHS-like_NAD/FAD-binding_dom"/>
</dbReference>
<dbReference type="EC" id="2.2.1.6" evidence="8"/>
<dbReference type="PANTHER" id="PTHR18968:SF120">
    <property type="entry name" value="ACETOLACTATE SYNTHASE LARGE SUBUNIT"/>
    <property type="match status" value="1"/>
</dbReference>
<dbReference type="Pfam" id="PF00205">
    <property type="entry name" value="TPP_enzyme_M"/>
    <property type="match status" value="1"/>
</dbReference>
<dbReference type="CDD" id="cd00568">
    <property type="entry name" value="TPP_enzymes"/>
    <property type="match status" value="1"/>
</dbReference>
<dbReference type="SUPFAM" id="SSF52467">
    <property type="entry name" value="DHS-like NAD/FAD-binding domain"/>
    <property type="match status" value="1"/>
</dbReference>
<dbReference type="InterPro" id="IPR000399">
    <property type="entry name" value="TPP-bd_CS"/>
</dbReference>
<dbReference type="GO" id="GO:0030976">
    <property type="term" value="F:thiamine pyrophosphate binding"/>
    <property type="evidence" value="ECO:0007669"/>
    <property type="project" value="InterPro"/>
</dbReference>
<keyword evidence="2 8" id="KW-0808">Transferase</keyword>
<dbReference type="Pfam" id="PF02775">
    <property type="entry name" value="TPP_enzyme_C"/>
    <property type="match status" value="1"/>
</dbReference>
<dbReference type="Gene3D" id="3.40.50.1220">
    <property type="entry name" value="TPP-binding domain"/>
    <property type="match status" value="1"/>
</dbReference>
<dbReference type="EMBL" id="OMOJ01000003">
    <property type="protein sequence ID" value="SPF80049.1"/>
    <property type="molecule type" value="Genomic_DNA"/>
</dbReference>
<dbReference type="GO" id="GO:0009097">
    <property type="term" value="P:isoleucine biosynthetic process"/>
    <property type="evidence" value="ECO:0007669"/>
    <property type="project" value="TreeGrafter"/>
</dbReference>
<dbReference type="InterPro" id="IPR029061">
    <property type="entry name" value="THDP-binding"/>
</dbReference>
<dbReference type="AlphaFoldDB" id="A0A2R8AVZ1"/>
<dbReference type="InterPro" id="IPR012001">
    <property type="entry name" value="Thiamin_PyroP_enz_TPP-bd_dom"/>
</dbReference>
<dbReference type="NCBIfam" id="NF006052">
    <property type="entry name" value="PRK08199.1"/>
    <property type="match status" value="1"/>
</dbReference>
<feature type="domain" description="Thiamine pyrophosphate enzyme TPP-binding" evidence="6">
    <location>
        <begin position="389"/>
        <end position="534"/>
    </location>
</feature>
<dbReference type="InterPro" id="IPR045229">
    <property type="entry name" value="TPP_enz"/>
</dbReference>
<accession>A0A2R8AVZ1</accession>
<evidence type="ECO:0000259" key="5">
    <source>
        <dbReference type="Pfam" id="PF00205"/>
    </source>
</evidence>
<proteinExistence type="inferred from homology"/>
<evidence type="ECO:0000256" key="3">
    <source>
        <dbReference type="ARBA" id="ARBA00023052"/>
    </source>
</evidence>
<dbReference type="PANTHER" id="PTHR18968">
    <property type="entry name" value="THIAMINE PYROPHOSPHATE ENZYMES"/>
    <property type="match status" value="1"/>
</dbReference>
<name>A0A2R8AVZ1_9RHOB</name>
<dbReference type="FunFam" id="3.40.50.970:FF:000007">
    <property type="entry name" value="Acetolactate synthase"/>
    <property type="match status" value="1"/>
</dbReference>
<dbReference type="GO" id="GO:0005948">
    <property type="term" value="C:acetolactate synthase complex"/>
    <property type="evidence" value="ECO:0007669"/>
    <property type="project" value="TreeGrafter"/>
</dbReference>
<dbReference type="Pfam" id="PF02776">
    <property type="entry name" value="TPP_enzyme_N"/>
    <property type="match status" value="1"/>
</dbReference>
<evidence type="ECO:0000313" key="8">
    <source>
        <dbReference type="EMBL" id="SPF80049.1"/>
    </source>
</evidence>
<dbReference type="Proteomes" id="UP000244904">
    <property type="component" value="Unassembled WGS sequence"/>
</dbReference>
<protein>
    <submittedName>
        <fullName evidence="8">Acetolactate synthase isozyme 2 large subunit</fullName>
        <ecNumber evidence="8">2.2.1.6</ecNumber>
    </submittedName>
</protein>
<dbReference type="Gene3D" id="3.40.50.970">
    <property type="match status" value="2"/>
</dbReference>
<gene>
    <name evidence="8" type="primary">ilvG_1</name>
    <name evidence="8" type="ORF">PRI8871_01851</name>
</gene>
<dbReference type="InterPro" id="IPR012000">
    <property type="entry name" value="Thiamin_PyroP_enz_cen_dom"/>
</dbReference>
<dbReference type="RefSeq" id="WP_245897814.1">
    <property type="nucleotide sequence ID" value="NZ_OMOJ01000003.1"/>
</dbReference>
<sequence length="555" mass="59072">MAKAALKDRTGGQVLVDQLIVHGVTRAFCVPGESYLEVLDAMHDTGDQIELVNARHEAGAANMAEAHGKLTGEPGICFVTRGPGACHASIGVHIARQDSTPMILFVGQIGREMRGREAFQEIDYRVMFGTVAKWVDEIDDAARIPEILSRAFRVATSGRPGPVVLALPEDMLTDVVKVADAKRYQPACAAPSGADLEALKDALASAERPMLVIGGRWSDAAAAQLTAFAEANHLPTVAVFRRQDTVANSSASYVGALGTSAGPKLKARMKEADLLVLLGTRLSEISNDSYTNPGLTGDQRIVHVYPEAEEIGRVYTPELGIVASVDRLAEELSKTSWGLGTDWMNWAAACRTEQEADMDPPAYEGALDLGAAMAILRRKLPNSAVVTLDAGNHTGWAQRFLAFERPGRLIGSTCGAMGYSVPAAVSAAMEDPSRPVISFVGDGGFMMSGQEIATSVQHGGCPIVLVFNNGTYGTIRMHQERDHPNRISGTALVNPDFAAMAEAMGAFGARVTTTDEFEPAFDAALASGKPAVIELVTTAEQISTRATITQMHARR</sequence>
<evidence type="ECO:0000256" key="4">
    <source>
        <dbReference type="RuleBase" id="RU362132"/>
    </source>
</evidence>
<feature type="domain" description="Thiamine pyrophosphate enzyme N-terminal TPP-binding" evidence="7">
    <location>
        <begin position="9"/>
        <end position="124"/>
    </location>
</feature>
<dbReference type="GO" id="GO:0000287">
    <property type="term" value="F:magnesium ion binding"/>
    <property type="evidence" value="ECO:0007669"/>
    <property type="project" value="InterPro"/>
</dbReference>
<reference evidence="9" key="1">
    <citation type="submission" date="2018-03" db="EMBL/GenBank/DDBJ databases">
        <authorList>
            <person name="Rodrigo-Torres L."/>
            <person name="Arahal R. D."/>
            <person name="Lucena T."/>
        </authorList>
    </citation>
    <scope>NUCLEOTIDE SEQUENCE [LARGE SCALE GENOMIC DNA]</scope>
    <source>
        <strain evidence="9">CECT 8871</strain>
    </source>
</reference>
<evidence type="ECO:0000313" key="9">
    <source>
        <dbReference type="Proteomes" id="UP000244904"/>
    </source>
</evidence>
<keyword evidence="9" id="KW-1185">Reference proteome</keyword>